<dbReference type="Proteomes" id="UP001163835">
    <property type="component" value="Unassembled WGS sequence"/>
</dbReference>
<evidence type="ECO:0000313" key="1">
    <source>
        <dbReference type="EMBL" id="KAJ3804224.1"/>
    </source>
</evidence>
<accession>A0ACC1TI41</accession>
<comment type="caution">
    <text evidence="1">The sequence shown here is derived from an EMBL/GenBank/DDBJ whole genome shotgun (WGS) entry which is preliminary data.</text>
</comment>
<reference evidence="1" key="1">
    <citation type="submission" date="2022-09" db="EMBL/GenBank/DDBJ databases">
        <title>A Global Phylogenomic Analysis of the Shiitake Genus Lentinula.</title>
        <authorList>
            <consortium name="DOE Joint Genome Institute"/>
            <person name="Sierra-Patev S."/>
            <person name="Min B."/>
            <person name="Naranjo-Ortiz M."/>
            <person name="Looney B."/>
            <person name="Konkel Z."/>
            <person name="Slot J.C."/>
            <person name="Sakamoto Y."/>
            <person name="Steenwyk J.L."/>
            <person name="Rokas A."/>
            <person name="Carro J."/>
            <person name="Camarero S."/>
            <person name="Ferreira P."/>
            <person name="Molpeceres G."/>
            <person name="Ruiz-Duenas F.J."/>
            <person name="Serrano A."/>
            <person name="Henrissat B."/>
            <person name="Drula E."/>
            <person name="Hughes K.W."/>
            <person name="Mata J.L."/>
            <person name="Ishikawa N.K."/>
            <person name="Vargas-Isla R."/>
            <person name="Ushijima S."/>
            <person name="Smith C.A."/>
            <person name="Ahrendt S."/>
            <person name="Andreopoulos W."/>
            <person name="He G."/>
            <person name="Labutti K."/>
            <person name="Lipzen A."/>
            <person name="Ng V."/>
            <person name="Riley R."/>
            <person name="Sandor L."/>
            <person name="Barry K."/>
            <person name="Martinez A.T."/>
            <person name="Xiao Y."/>
            <person name="Gibbons J.G."/>
            <person name="Terashima K."/>
            <person name="Grigoriev I.V."/>
            <person name="Hibbett D.S."/>
        </authorList>
    </citation>
    <scope>NUCLEOTIDE SEQUENCE</scope>
    <source>
        <strain evidence="1">TMI1499</strain>
    </source>
</reference>
<sequence length="326" mass="36376">MAAFAPTALTYIRDRAFEYSAVKFVNQYGKVPGEFPFGSKERYGGLTGFGGFIPHSSFTPFTRDALIKTPKPTIAMSRIGGFGFSLLAPLNSPDTQKKLIWFSHVEIKNPIPRDTPRFDMMPLLLDRHGSWKSIYTLFRQIITVACGSKEDNNWLMLPRFYTPLLPHWTSVGGLSGSHAKHGCGRIILVGDSAHAMPPEGAQGVSCAVEDCLTLALLLKSFLNKLHSETGVDILKADIPQEVIKHAILKSAEAYEAIRIPRVNRILTQAKGKADRKKQIGWVQDKIREIAVRVMSYLPESFLHDEIFGYDVKVHVTNYLDVSEDSL</sequence>
<organism evidence="1 2">
    <name type="scientific">Lentinula aff. lateritia</name>
    <dbReference type="NCBI Taxonomy" id="2804960"/>
    <lineage>
        <taxon>Eukaryota</taxon>
        <taxon>Fungi</taxon>
        <taxon>Dikarya</taxon>
        <taxon>Basidiomycota</taxon>
        <taxon>Agaricomycotina</taxon>
        <taxon>Agaricomycetes</taxon>
        <taxon>Agaricomycetidae</taxon>
        <taxon>Agaricales</taxon>
        <taxon>Marasmiineae</taxon>
        <taxon>Omphalotaceae</taxon>
        <taxon>Lentinula</taxon>
    </lineage>
</organism>
<protein>
    <submittedName>
        <fullName evidence="1">Uncharacterized protein</fullName>
    </submittedName>
</protein>
<evidence type="ECO:0000313" key="2">
    <source>
        <dbReference type="Proteomes" id="UP001163835"/>
    </source>
</evidence>
<gene>
    <name evidence="1" type="ORF">F5876DRAFT_83543</name>
</gene>
<dbReference type="EMBL" id="MU796179">
    <property type="protein sequence ID" value="KAJ3804224.1"/>
    <property type="molecule type" value="Genomic_DNA"/>
</dbReference>
<name>A0ACC1TI41_9AGAR</name>
<proteinExistence type="predicted"/>
<keyword evidence="2" id="KW-1185">Reference proteome</keyword>